<evidence type="ECO:0000256" key="1">
    <source>
        <dbReference type="SAM" id="MobiDB-lite"/>
    </source>
</evidence>
<feature type="compositionally biased region" description="Basic and acidic residues" evidence="1">
    <location>
        <begin position="49"/>
        <end position="67"/>
    </location>
</feature>
<feature type="region of interest" description="Disordered" evidence="1">
    <location>
        <begin position="569"/>
        <end position="698"/>
    </location>
</feature>
<proteinExistence type="predicted"/>
<keyword evidence="3" id="KW-1185">Reference proteome</keyword>
<dbReference type="EMBL" id="JADCUA010000003">
    <property type="protein sequence ID" value="KAH9841887.1"/>
    <property type="molecule type" value="Genomic_DNA"/>
</dbReference>
<dbReference type="GeneID" id="72009588"/>
<gene>
    <name evidence="2" type="ORF">C8Q71DRAFT_904581</name>
</gene>
<evidence type="ECO:0000313" key="2">
    <source>
        <dbReference type="EMBL" id="KAH9841887.1"/>
    </source>
</evidence>
<feature type="compositionally biased region" description="Basic and acidic residues" evidence="1">
    <location>
        <begin position="591"/>
        <end position="604"/>
    </location>
</feature>
<dbReference type="Gene3D" id="1.25.40.10">
    <property type="entry name" value="Tetratricopeptide repeat domain"/>
    <property type="match status" value="1"/>
</dbReference>
<accession>A0ABQ8KUC7</accession>
<protein>
    <recommendedName>
        <fullName evidence="4">Pentatricopeptide repeat protein</fullName>
    </recommendedName>
</protein>
<comment type="caution">
    <text evidence="2">The sequence shown here is derived from an EMBL/GenBank/DDBJ whole genome shotgun (WGS) entry which is preliminary data.</text>
</comment>
<evidence type="ECO:0008006" key="4">
    <source>
        <dbReference type="Google" id="ProtNLM"/>
    </source>
</evidence>
<reference evidence="2 3" key="1">
    <citation type="journal article" date="2021" name="Environ. Microbiol.">
        <title>Gene family expansions and transcriptome signatures uncover fungal adaptations to wood decay.</title>
        <authorList>
            <person name="Hage H."/>
            <person name="Miyauchi S."/>
            <person name="Viragh M."/>
            <person name="Drula E."/>
            <person name="Min B."/>
            <person name="Chaduli D."/>
            <person name="Navarro D."/>
            <person name="Favel A."/>
            <person name="Norest M."/>
            <person name="Lesage-Meessen L."/>
            <person name="Balint B."/>
            <person name="Merenyi Z."/>
            <person name="de Eugenio L."/>
            <person name="Morin E."/>
            <person name="Martinez A.T."/>
            <person name="Baldrian P."/>
            <person name="Stursova M."/>
            <person name="Martinez M.J."/>
            <person name="Novotny C."/>
            <person name="Magnuson J.K."/>
            <person name="Spatafora J.W."/>
            <person name="Maurice S."/>
            <person name="Pangilinan J."/>
            <person name="Andreopoulos W."/>
            <person name="LaButti K."/>
            <person name="Hundley H."/>
            <person name="Na H."/>
            <person name="Kuo A."/>
            <person name="Barry K."/>
            <person name="Lipzen A."/>
            <person name="Henrissat B."/>
            <person name="Riley R."/>
            <person name="Ahrendt S."/>
            <person name="Nagy L.G."/>
            <person name="Grigoriev I.V."/>
            <person name="Martin F."/>
            <person name="Rosso M.N."/>
        </authorList>
    </citation>
    <scope>NUCLEOTIDE SEQUENCE [LARGE SCALE GENOMIC DNA]</scope>
    <source>
        <strain evidence="2 3">CIRM-BRFM 1785</strain>
    </source>
</reference>
<sequence>MFICRHGLLRAYLPRHVTTLHFARRSLSRALPLPRAKPYAGAFSQTAPRGEERGVQRDAEPARDEGTRPPGASEEPQDRLSRVKPTLLSSWFPDEAPLQTEAADETANLGRTEWTLDNHDPSEAYLAQRRMGRSIFRDLEGDPRKIFRVLEVATKKRQLEVIRLLVVDMVQDGHFLGPKLRLQFTERLLLLAGQELLSKKQALSLLDSIQSFTQLMTLSDTTRLNVAVSILAMPRSLTLDPPLLDKLALLLLDYVNRDPKLAADSTPSKALSLQVTSVMYLLAYELAAAGLQRRSLDVVNALIHDKKLDSHAIQEVDLSSGDFVRIILFALVRSSTSWGWRRLSTELIERTLPTMDPITPDVGDLAMRVLRTLLVDTTYKTVQSAATIIVQLMERCPECKISGAVLQQFYAGAQRHNCPELAEMVYSVSQSGLVRNDHKHVHLPPDKGMLHWFLRYLTEKQKHTHLARVLASQLIDEAIPIALHSRGPIIAILASQGFAMQARALWERYEDSKDADVVVGNAATMLRLVSLFVSLSRRSESQALLKAAPRSAESVPDVVDAAVASMVREGSTERALPGRSGTSSPVPDPTHAGESDSENTEHDSSSASLQPNVVEEDESGMPCTQVTECSLPEGLAHARPADGDPKVVNEGAGATRVPDGDLPAQSDPSQPLSAETTETEADDTQAKRSELSTNEAKRKASEFRGFAERVFDAFLWSRGSFKRVHHWELNAMARASFMLGRLEDGLDVFQQLFKTRQVPDMYDINVALSIFAEYNPSSAALVIERMLRMGLQPDAVSFGSVIHHAVMHGDLPLATALIRRAREVGVTLSYKTVGTLLRAAVTLPAEDGRLSPRAQLQTTSDLVDLLLQARKMPSPNMGRDCVNAALRADDPAEAFRFWQLLVKDKVEWGDGTQVKLREALARRIREHYAAGQLNRAETSYMLRGLRELYVVDPGDTGDASAPRGS</sequence>
<organism evidence="2 3">
    <name type="scientific">Rhodofomes roseus</name>
    <dbReference type="NCBI Taxonomy" id="34475"/>
    <lineage>
        <taxon>Eukaryota</taxon>
        <taxon>Fungi</taxon>
        <taxon>Dikarya</taxon>
        <taxon>Basidiomycota</taxon>
        <taxon>Agaricomycotina</taxon>
        <taxon>Agaricomycetes</taxon>
        <taxon>Polyporales</taxon>
        <taxon>Rhodofomes</taxon>
    </lineage>
</organism>
<feature type="region of interest" description="Disordered" evidence="1">
    <location>
        <begin position="38"/>
        <end position="81"/>
    </location>
</feature>
<evidence type="ECO:0000313" key="3">
    <source>
        <dbReference type="Proteomes" id="UP000814176"/>
    </source>
</evidence>
<feature type="compositionally biased region" description="Basic and acidic residues" evidence="1">
    <location>
        <begin position="684"/>
        <end position="698"/>
    </location>
</feature>
<dbReference type="Proteomes" id="UP000814176">
    <property type="component" value="Unassembled WGS sequence"/>
</dbReference>
<dbReference type="RefSeq" id="XP_047783186.1">
    <property type="nucleotide sequence ID" value="XM_047928856.1"/>
</dbReference>
<dbReference type="InterPro" id="IPR011990">
    <property type="entry name" value="TPR-like_helical_dom_sf"/>
</dbReference>
<name>A0ABQ8KUC7_9APHY</name>